<accession>A0A286DTW4</accession>
<sequence length="152" mass="15750">MVLEIAEPDELISAAWSRIEGDPLLPADERESAARAVSEDEAEAVAYLIDPVDLVDGVPGVVLAQASWSSERAAFDPDVAWDGMDEELDGDGLDGDGLDGDGLDEGADADDGIGDWDAGGVDALEDALDHEETGEPGENGNGPGTGTAERER</sequence>
<keyword evidence="3" id="KW-1185">Reference proteome</keyword>
<organism evidence="2 3">
    <name type="scientific">Streptomyces zhaozhouensis</name>
    <dbReference type="NCBI Taxonomy" id="1300267"/>
    <lineage>
        <taxon>Bacteria</taxon>
        <taxon>Bacillati</taxon>
        <taxon>Actinomycetota</taxon>
        <taxon>Actinomycetes</taxon>
        <taxon>Kitasatosporales</taxon>
        <taxon>Streptomycetaceae</taxon>
        <taxon>Streptomyces</taxon>
    </lineage>
</organism>
<proteinExistence type="predicted"/>
<evidence type="ECO:0000313" key="2">
    <source>
        <dbReference type="EMBL" id="SOD62071.1"/>
    </source>
</evidence>
<dbReference type="AlphaFoldDB" id="A0A286DTW4"/>
<feature type="compositionally biased region" description="Acidic residues" evidence="1">
    <location>
        <begin position="83"/>
        <end position="114"/>
    </location>
</feature>
<feature type="compositionally biased region" description="Acidic residues" evidence="1">
    <location>
        <begin position="123"/>
        <end position="135"/>
    </location>
</feature>
<evidence type="ECO:0000313" key="3">
    <source>
        <dbReference type="Proteomes" id="UP000219072"/>
    </source>
</evidence>
<protein>
    <submittedName>
        <fullName evidence="2">Uncharacterized protein</fullName>
    </submittedName>
</protein>
<reference evidence="2 3" key="1">
    <citation type="submission" date="2017-09" db="EMBL/GenBank/DDBJ databases">
        <authorList>
            <person name="Ehlers B."/>
            <person name="Leendertz F.H."/>
        </authorList>
    </citation>
    <scope>NUCLEOTIDE SEQUENCE [LARGE SCALE GENOMIC DNA]</scope>
    <source>
        <strain evidence="2 3">CGMCC 4.7095</strain>
    </source>
</reference>
<feature type="region of interest" description="Disordered" evidence="1">
    <location>
        <begin position="82"/>
        <end position="152"/>
    </location>
</feature>
<name>A0A286DTW4_9ACTN</name>
<gene>
    <name evidence="2" type="ORF">SAMN06297387_104241</name>
</gene>
<dbReference type="EMBL" id="OCNE01000004">
    <property type="protein sequence ID" value="SOD62071.1"/>
    <property type="molecule type" value="Genomic_DNA"/>
</dbReference>
<dbReference type="Proteomes" id="UP000219072">
    <property type="component" value="Unassembled WGS sequence"/>
</dbReference>
<evidence type="ECO:0000256" key="1">
    <source>
        <dbReference type="SAM" id="MobiDB-lite"/>
    </source>
</evidence>